<gene>
    <name evidence="8" type="ORF">F8388_002436</name>
</gene>
<evidence type="ECO:0000256" key="1">
    <source>
        <dbReference type="ARBA" id="ARBA00000900"/>
    </source>
</evidence>
<dbReference type="Pfam" id="PF13639">
    <property type="entry name" value="zf-RING_2"/>
    <property type="match status" value="1"/>
</dbReference>
<evidence type="ECO:0000256" key="5">
    <source>
        <dbReference type="ARBA" id="ARBA00022833"/>
    </source>
</evidence>
<dbReference type="GO" id="GO:0008270">
    <property type="term" value="F:zinc ion binding"/>
    <property type="evidence" value="ECO:0007669"/>
    <property type="project" value="UniProtKB-KW"/>
</dbReference>
<dbReference type="PROSITE" id="PS50089">
    <property type="entry name" value="ZF_RING_2"/>
    <property type="match status" value="1"/>
</dbReference>
<dbReference type="Proteomes" id="UP000525078">
    <property type="component" value="Unassembled WGS sequence"/>
</dbReference>
<dbReference type="GO" id="GO:0005737">
    <property type="term" value="C:cytoplasm"/>
    <property type="evidence" value="ECO:0007669"/>
    <property type="project" value="TreeGrafter"/>
</dbReference>
<comment type="catalytic activity">
    <reaction evidence="1">
        <text>S-ubiquitinyl-[E2 ubiquitin-conjugating enzyme]-L-cysteine + [acceptor protein]-L-lysine = [E2 ubiquitin-conjugating enzyme]-L-cysteine + N(6)-ubiquitinyl-[acceptor protein]-L-lysine.</text>
        <dbReference type="EC" id="2.3.2.27"/>
    </reaction>
</comment>
<dbReference type="GO" id="GO:0016567">
    <property type="term" value="P:protein ubiquitination"/>
    <property type="evidence" value="ECO:0007669"/>
    <property type="project" value="TreeGrafter"/>
</dbReference>
<sequence length="289" mass="32618">MSSAGRLGFHDFFFEEFAMSSEIGFAISSGRLGSSGEGVVRQWRRNGVSWVVRARMAVVSRRYVRLSFDDTPYIPNFTRHDGIKFIVFHVRLSHTIIDYSENLLLPTTTTTKTHYLDQRSFLIMHDTLTQIVLMGSNLELPFIDLATPHISTFALRNLEANPNSLYVAVSINIHTITARFPTPLQQQQQDEDVLDRSFREALDTVQTVPATQDSIRALQDLSDDDDGLSSETCSICLEKISSFGDCRSKGVEMPCSHVFHKDCIVQWLEISHLCPLCRYPMPTTTSSSS</sequence>
<evidence type="ECO:0000256" key="2">
    <source>
        <dbReference type="ARBA" id="ARBA00012483"/>
    </source>
</evidence>
<name>A0A7J6E6S2_CANSA</name>
<dbReference type="AlphaFoldDB" id="A0A7J6E6S2"/>
<evidence type="ECO:0000313" key="8">
    <source>
        <dbReference type="EMBL" id="KAF4354036.1"/>
    </source>
</evidence>
<accession>A0A7J6E6S2</accession>
<comment type="caution">
    <text evidence="8">The sequence shown here is derived from an EMBL/GenBank/DDBJ whole genome shotgun (WGS) entry which is preliminary data.</text>
</comment>
<dbReference type="PANTHER" id="PTHR15710:SF196">
    <property type="entry name" value="F6A14.12 PROTEIN-RELATED"/>
    <property type="match status" value="1"/>
</dbReference>
<evidence type="ECO:0000256" key="3">
    <source>
        <dbReference type="ARBA" id="ARBA00022723"/>
    </source>
</evidence>
<protein>
    <recommendedName>
        <fullName evidence="2">RING-type E3 ubiquitin transferase</fullName>
        <ecNumber evidence="2">2.3.2.27</ecNumber>
    </recommendedName>
</protein>
<dbReference type="SMART" id="SM00184">
    <property type="entry name" value="RING"/>
    <property type="match status" value="1"/>
</dbReference>
<reference evidence="8 9" key="1">
    <citation type="journal article" date="2020" name="bioRxiv">
        <title>Sequence and annotation of 42 cannabis genomes reveals extensive copy number variation in cannabinoid synthesis and pathogen resistance genes.</title>
        <authorList>
            <person name="Mckernan K.J."/>
            <person name="Helbert Y."/>
            <person name="Kane L.T."/>
            <person name="Ebling H."/>
            <person name="Zhang L."/>
            <person name="Liu B."/>
            <person name="Eaton Z."/>
            <person name="Mclaughlin S."/>
            <person name="Kingan S."/>
            <person name="Baybayan P."/>
            <person name="Concepcion G."/>
            <person name="Jordan M."/>
            <person name="Riva A."/>
            <person name="Barbazuk W."/>
            <person name="Harkins T."/>
        </authorList>
    </citation>
    <scope>NUCLEOTIDE SEQUENCE [LARGE SCALE GENOMIC DNA]</scope>
    <source>
        <strain evidence="9">cv. Jamaican Lion 4</strain>
        <tissue evidence="8">Leaf</tissue>
    </source>
</reference>
<dbReference type="PANTHER" id="PTHR15710">
    <property type="entry name" value="E3 UBIQUITIN-PROTEIN LIGASE PRAJA"/>
    <property type="match status" value="1"/>
</dbReference>
<evidence type="ECO:0000256" key="6">
    <source>
        <dbReference type="PROSITE-ProRule" id="PRU00175"/>
    </source>
</evidence>
<dbReference type="GO" id="GO:0061630">
    <property type="term" value="F:ubiquitin protein ligase activity"/>
    <property type="evidence" value="ECO:0007669"/>
    <property type="project" value="UniProtKB-EC"/>
</dbReference>
<dbReference type="EMBL" id="JAATIP010000285">
    <property type="protein sequence ID" value="KAF4354036.1"/>
    <property type="molecule type" value="Genomic_DNA"/>
</dbReference>
<evidence type="ECO:0000256" key="4">
    <source>
        <dbReference type="ARBA" id="ARBA00022771"/>
    </source>
</evidence>
<dbReference type="CDD" id="cd16454">
    <property type="entry name" value="RING-H2_PA-TM-RING"/>
    <property type="match status" value="1"/>
</dbReference>
<organism evidence="8 9">
    <name type="scientific">Cannabis sativa</name>
    <name type="common">Hemp</name>
    <name type="synonym">Marijuana</name>
    <dbReference type="NCBI Taxonomy" id="3483"/>
    <lineage>
        <taxon>Eukaryota</taxon>
        <taxon>Viridiplantae</taxon>
        <taxon>Streptophyta</taxon>
        <taxon>Embryophyta</taxon>
        <taxon>Tracheophyta</taxon>
        <taxon>Spermatophyta</taxon>
        <taxon>Magnoliopsida</taxon>
        <taxon>eudicotyledons</taxon>
        <taxon>Gunneridae</taxon>
        <taxon>Pentapetalae</taxon>
        <taxon>rosids</taxon>
        <taxon>fabids</taxon>
        <taxon>Rosales</taxon>
        <taxon>Cannabaceae</taxon>
        <taxon>Cannabis</taxon>
    </lineage>
</organism>
<evidence type="ECO:0000313" key="9">
    <source>
        <dbReference type="Proteomes" id="UP000525078"/>
    </source>
</evidence>
<dbReference type="InterPro" id="IPR001841">
    <property type="entry name" value="Znf_RING"/>
</dbReference>
<dbReference type="Gene3D" id="3.30.40.10">
    <property type="entry name" value="Zinc/RING finger domain, C3HC4 (zinc finger)"/>
    <property type="match status" value="1"/>
</dbReference>
<keyword evidence="3" id="KW-0479">Metal-binding</keyword>
<proteinExistence type="predicted"/>
<keyword evidence="4 6" id="KW-0863">Zinc-finger</keyword>
<dbReference type="EC" id="2.3.2.27" evidence="2"/>
<keyword evidence="5" id="KW-0862">Zinc</keyword>
<dbReference type="InterPro" id="IPR013083">
    <property type="entry name" value="Znf_RING/FYVE/PHD"/>
</dbReference>
<evidence type="ECO:0000259" key="7">
    <source>
        <dbReference type="PROSITE" id="PS50089"/>
    </source>
</evidence>
<feature type="domain" description="RING-type" evidence="7">
    <location>
        <begin position="233"/>
        <end position="278"/>
    </location>
</feature>
<dbReference type="SUPFAM" id="SSF57850">
    <property type="entry name" value="RING/U-box"/>
    <property type="match status" value="1"/>
</dbReference>